<evidence type="ECO:0000313" key="3">
    <source>
        <dbReference type="Proteomes" id="UP000826271"/>
    </source>
</evidence>
<dbReference type="Proteomes" id="UP000826271">
    <property type="component" value="Unassembled WGS sequence"/>
</dbReference>
<evidence type="ECO:0000313" key="2">
    <source>
        <dbReference type="EMBL" id="KAG8369822.1"/>
    </source>
</evidence>
<dbReference type="PANTHER" id="PTHR31549:SF88">
    <property type="entry name" value="DUF4220 DOMAIN-CONTAINING PROTEIN"/>
    <property type="match status" value="1"/>
</dbReference>
<dbReference type="InterPro" id="IPR004158">
    <property type="entry name" value="DUF247_pln"/>
</dbReference>
<gene>
    <name evidence="2" type="ORF">BUALT_Bualt14G0053700</name>
</gene>
<keyword evidence="1" id="KW-0472">Membrane</keyword>
<feature type="transmembrane region" description="Helical" evidence="1">
    <location>
        <begin position="494"/>
        <end position="514"/>
    </location>
</feature>
<keyword evidence="1" id="KW-1133">Transmembrane helix</keyword>
<reference evidence="2" key="1">
    <citation type="submission" date="2019-10" db="EMBL/GenBank/DDBJ databases">
        <authorList>
            <person name="Zhang R."/>
            <person name="Pan Y."/>
            <person name="Wang J."/>
            <person name="Ma R."/>
            <person name="Yu S."/>
        </authorList>
    </citation>
    <scope>NUCLEOTIDE SEQUENCE</scope>
    <source>
        <strain evidence="2">LA-IB0</strain>
        <tissue evidence="2">Leaf</tissue>
    </source>
</reference>
<organism evidence="2 3">
    <name type="scientific">Buddleja alternifolia</name>
    <dbReference type="NCBI Taxonomy" id="168488"/>
    <lineage>
        <taxon>Eukaryota</taxon>
        <taxon>Viridiplantae</taxon>
        <taxon>Streptophyta</taxon>
        <taxon>Embryophyta</taxon>
        <taxon>Tracheophyta</taxon>
        <taxon>Spermatophyta</taxon>
        <taxon>Magnoliopsida</taxon>
        <taxon>eudicotyledons</taxon>
        <taxon>Gunneridae</taxon>
        <taxon>Pentapetalae</taxon>
        <taxon>asterids</taxon>
        <taxon>lamiids</taxon>
        <taxon>Lamiales</taxon>
        <taxon>Scrophulariaceae</taxon>
        <taxon>Buddlejeae</taxon>
        <taxon>Buddleja</taxon>
    </lineage>
</organism>
<dbReference type="EMBL" id="WHWC01000014">
    <property type="protein sequence ID" value="KAG8369822.1"/>
    <property type="molecule type" value="Genomic_DNA"/>
</dbReference>
<sequence length="518" mass="59449">MQLSKLHKQIRRAVEKKKANDNQLELTPLVDKPVLRRRIRRCVETKEKDERELTSTSRDERIMDEVITKLEDSLPRFGPLYIVEQDSIDATKDKAWQHLLKNSASSELDQSITMEIYSSAIRKVEQEAKEAYAEKVSGIGSQFRWMMIKDGCFFLQLALLILGSSPEHLGYPSNDPIFGKKHNKKDVKKWIEAMLFPGNQIPLVVLHKLMNQQFFQDILAKRKWEPPQFDLCKMVLYDFLVFPARKGSNQGLCRKERIVNSDQPSDLLHGLQKLVLGPGPPGHLSNEYEAADDDIDLEANEEEEIGRVFPTTIEDNGEGGDTGDRLRVILNAIGMNTSNSTIDDRKRIFPCATELKRAGIRIRKLKNGGARSIHFKSYYLLAFLYLPAFPVDDNTEILFRILKSYEISQQFGKHRREISSYLRVMSDIIQTPRDVKLLEKNGIIVGNSDDAEKLPGILNRLSSSCDKIRLTHEFRVLRSQIRDYSSPLIHYKGVINLVVFLTLLQTFFALLAYFKPPK</sequence>
<dbReference type="AlphaFoldDB" id="A0AAV6WN13"/>
<dbReference type="Pfam" id="PF03140">
    <property type="entry name" value="DUF247"/>
    <property type="match status" value="1"/>
</dbReference>
<keyword evidence="1" id="KW-0812">Transmembrane</keyword>
<keyword evidence="3" id="KW-1185">Reference proteome</keyword>
<evidence type="ECO:0000256" key="1">
    <source>
        <dbReference type="SAM" id="Phobius"/>
    </source>
</evidence>
<name>A0AAV6WN13_9LAMI</name>
<comment type="caution">
    <text evidence="2">The sequence shown here is derived from an EMBL/GenBank/DDBJ whole genome shotgun (WGS) entry which is preliminary data.</text>
</comment>
<accession>A0AAV6WN13</accession>
<dbReference type="PANTHER" id="PTHR31549">
    <property type="entry name" value="PROTEIN, PUTATIVE (DUF247)-RELATED-RELATED"/>
    <property type="match status" value="1"/>
</dbReference>
<proteinExistence type="predicted"/>
<protein>
    <submittedName>
        <fullName evidence="2">Uncharacterized protein</fullName>
    </submittedName>
</protein>